<protein>
    <submittedName>
        <fullName evidence="2">Uncharacterized protein</fullName>
    </submittedName>
</protein>
<gene>
    <name evidence="2" type="ORF">R1flu_013831</name>
</gene>
<proteinExistence type="predicted"/>
<evidence type="ECO:0000313" key="2">
    <source>
        <dbReference type="EMBL" id="KAL2629145.1"/>
    </source>
</evidence>
<evidence type="ECO:0000313" key="3">
    <source>
        <dbReference type="Proteomes" id="UP001605036"/>
    </source>
</evidence>
<sequence>MTAWGDVVISRLSGLVSYFEPDYLKIVYIISILNPHRSVSIQSSMAVMSRPRETGTADSPLQPPLQRHRVEPPADLALEPATASLVTLTPDPPADPSTRPE</sequence>
<dbReference type="EMBL" id="JBHFFA010000004">
    <property type="protein sequence ID" value="KAL2629145.1"/>
    <property type="molecule type" value="Genomic_DNA"/>
</dbReference>
<comment type="caution">
    <text evidence="2">The sequence shown here is derived from an EMBL/GenBank/DDBJ whole genome shotgun (WGS) entry which is preliminary data.</text>
</comment>
<feature type="region of interest" description="Disordered" evidence="1">
    <location>
        <begin position="44"/>
        <end position="101"/>
    </location>
</feature>
<accession>A0ABD1YEQ4</accession>
<dbReference type="AlphaFoldDB" id="A0ABD1YEQ4"/>
<keyword evidence="3" id="KW-1185">Reference proteome</keyword>
<evidence type="ECO:0000256" key="1">
    <source>
        <dbReference type="SAM" id="MobiDB-lite"/>
    </source>
</evidence>
<dbReference type="Proteomes" id="UP001605036">
    <property type="component" value="Unassembled WGS sequence"/>
</dbReference>
<reference evidence="2 3" key="1">
    <citation type="submission" date="2024-09" db="EMBL/GenBank/DDBJ databases">
        <title>Chromosome-scale assembly of Riccia fluitans.</title>
        <authorList>
            <person name="Paukszto L."/>
            <person name="Sawicki J."/>
            <person name="Karawczyk K."/>
            <person name="Piernik-Szablinska J."/>
            <person name="Szczecinska M."/>
            <person name="Mazdziarz M."/>
        </authorList>
    </citation>
    <scope>NUCLEOTIDE SEQUENCE [LARGE SCALE GENOMIC DNA]</scope>
    <source>
        <strain evidence="2">Rf_01</strain>
        <tissue evidence="2">Aerial parts of the thallus</tissue>
    </source>
</reference>
<organism evidence="2 3">
    <name type="scientific">Riccia fluitans</name>
    <dbReference type="NCBI Taxonomy" id="41844"/>
    <lineage>
        <taxon>Eukaryota</taxon>
        <taxon>Viridiplantae</taxon>
        <taxon>Streptophyta</taxon>
        <taxon>Embryophyta</taxon>
        <taxon>Marchantiophyta</taxon>
        <taxon>Marchantiopsida</taxon>
        <taxon>Marchantiidae</taxon>
        <taxon>Marchantiales</taxon>
        <taxon>Ricciaceae</taxon>
        <taxon>Riccia</taxon>
    </lineage>
</organism>
<name>A0ABD1YEQ4_9MARC</name>